<dbReference type="SMART" id="SM00091">
    <property type="entry name" value="PAS"/>
    <property type="match status" value="3"/>
</dbReference>
<evidence type="ECO:0000259" key="5">
    <source>
        <dbReference type="PROSITE" id="PS50887"/>
    </source>
</evidence>
<name>A0A1V8M9I6_9GAMM</name>
<sequence>MSLEKKNVTEKKKNAAIEESFRYIFENSLNEIFVFDAETFKFIKANRGACKNIGYTQEELTQLTPVDIKPEMNLETFVQLVEPLRTRAKEIIQFETIHQRKNGSSYFVEVHLQLTHFLTKPAFIAIILDISRRKEVENRLNLVIDGAELGYWDWNYVSDEHFVNDRWLEMLGLQRSQLDNQVDDWANRLHPDDQQRVHKVIEQSIKSKKPYTVEFRIRHQQGHWTWIQGSGAVVAYDIDNHSALRLCGTHQDISLRKQNEEQIKKLLQAVEQSPSLVIITDTTGNIEYVNSKILELTGYFADEVIGKNICILSSGKTTINDYRELWNTLKSGKNWRGILQNKKKNGDLYWSQESFAPIKDSNDQVSHFIAIQEDITEAKKLSEQLNYQASHDPLTDLINRREFENRINRVIATAKTTNSVHVLCYLDLDHFKIINDTCTHIAGDELLKQFAKILKNTFRYRDTVGRLGGDEFAILLEHCSLQQAELHAQELLTKISNFQFYWDNKNFRIGVSIGITDITTNTKSLSDLLSNADIACYSAKNAGRNCTHIYQKTDSILASNRKELQWISKINQALNENLFTLYVQPIYQLNTTNSPDHYEVLIRMQDTNGDIILPGAFLPAVERFNLSLQLDQWVIRAVFNWIKQTTEKDINVPFLSINLSGKNLGNKHLLYFIHEQLNNNSHLFANKICFEITETAAINKLIDAQDFISELSQRGVKFSLDDFGSGLSSFDYLKNLPVDYLKIDGQFVKNIEDDAVAFALVKSINEIGHIMGKKTIAEFVENEEVLKKLSELNIDYVQGYYIGKPEPLDQFLSLE</sequence>
<dbReference type="InterPro" id="IPR043128">
    <property type="entry name" value="Rev_trsase/Diguanyl_cyclase"/>
</dbReference>
<dbReference type="InterPro" id="IPR013655">
    <property type="entry name" value="PAS_fold_3"/>
</dbReference>
<feature type="domain" description="GGDEF" evidence="5">
    <location>
        <begin position="419"/>
        <end position="552"/>
    </location>
</feature>
<reference evidence="6 7" key="1">
    <citation type="submission" date="2015-12" db="EMBL/GenBank/DDBJ databases">
        <authorList>
            <person name="Shamseldin A."/>
            <person name="Moawad H."/>
            <person name="Abd El-Rahim W.M."/>
            <person name="Sadowsky M.J."/>
        </authorList>
    </citation>
    <scope>NUCLEOTIDE SEQUENCE [LARGE SCALE GENOMIC DNA]</scope>
    <source>
        <strain evidence="6 7">WF1</strain>
    </source>
</reference>
<dbReference type="NCBIfam" id="TIGR00254">
    <property type="entry name" value="GGDEF"/>
    <property type="match status" value="1"/>
</dbReference>
<dbReference type="FunFam" id="3.30.70.270:FF:000001">
    <property type="entry name" value="Diguanylate cyclase domain protein"/>
    <property type="match status" value="1"/>
</dbReference>
<dbReference type="OrthoDB" id="9787514at2"/>
<dbReference type="Gene3D" id="3.30.450.20">
    <property type="entry name" value="PAS domain"/>
    <property type="match status" value="3"/>
</dbReference>
<comment type="caution">
    <text evidence="6">The sequence shown here is derived from an EMBL/GenBank/DDBJ whole genome shotgun (WGS) entry which is preliminary data.</text>
</comment>
<feature type="domain" description="PAC" evidence="3">
    <location>
        <begin position="211"/>
        <end position="265"/>
    </location>
</feature>
<organism evidence="6 7">
    <name type="scientific">Methyloprofundus sedimenti</name>
    <dbReference type="NCBI Taxonomy" id="1420851"/>
    <lineage>
        <taxon>Bacteria</taxon>
        <taxon>Pseudomonadati</taxon>
        <taxon>Pseudomonadota</taxon>
        <taxon>Gammaproteobacteria</taxon>
        <taxon>Methylococcales</taxon>
        <taxon>Methylococcaceae</taxon>
        <taxon>Methyloprofundus</taxon>
    </lineage>
</organism>
<dbReference type="SMART" id="SM00086">
    <property type="entry name" value="PAC"/>
    <property type="match status" value="3"/>
</dbReference>
<accession>A0A1V8M9I6</accession>
<dbReference type="Pfam" id="PF08447">
    <property type="entry name" value="PAS_3"/>
    <property type="match status" value="1"/>
</dbReference>
<dbReference type="InterPro" id="IPR029787">
    <property type="entry name" value="Nucleotide_cyclase"/>
</dbReference>
<keyword evidence="7" id="KW-1185">Reference proteome</keyword>
<feature type="domain" description="PAS" evidence="2">
    <location>
        <begin position="17"/>
        <end position="60"/>
    </location>
</feature>
<feature type="domain" description="EAL" evidence="4">
    <location>
        <begin position="563"/>
        <end position="815"/>
    </location>
</feature>
<dbReference type="GO" id="GO:0003824">
    <property type="term" value="F:catalytic activity"/>
    <property type="evidence" value="ECO:0007669"/>
    <property type="project" value="UniProtKB-ARBA"/>
</dbReference>
<dbReference type="Proteomes" id="UP000191980">
    <property type="component" value="Unassembled WGS sequence"/>
</dbReference>
<dbReference type="InterPro" id="IPR000160">
    <property type="entry name" value="GGDEF_dom"/>
</dbReference>
<gene>
    <name evidence="6" type="ORF">AU255_10175</name>
</gene>
<dbReference type="PANTHER" id="PTHR44757:SF4">
    <property type="entry name" value="DIGUANYLATE CYCLASE DGCE-RELATED"/>
    <property type="match status" value="1"/>
</dbReference>
<dbReference type="SMART" id="SM00052">
    <property type="entry name" value="EAL"/>
    <property type="match status" value="1"/>
</dbReference>
<proteinExistence type="predicted"/>
<dbReference type="InterPro" id="IPR000700">
    <property type="entry name" value="PAS-assoc_C"/>
</dbReference>
<protein>
    <recommendedName>
        <fullName evidence="8">Diguanylate cyclase</fullName>
    </recommendedName>
</protein>
<evidence type="ECO:0000259" key="2">
    <source>
        <dbReference type="PROSITE" id="PS50112"/>
    </source>
</evidence>
<dbReference type="CDD" id="cd01948">
    <property type="entry name" value="EAL"/>
    <property type="match status" value="1"/>
</dbReference>
<dbReference type="Pfam" id="PF00990">
    <property type="entry name" value="GGDEF"/>
    <property type="match status" value="1"/>
</dbReference>
<dbReference type="EMBL" id="LPUF01000001">
    <property type="protein sequence ID" value="OQK18178.1"/>
    <property type="molecule type" value="Genomic_DNA"/>
</dbReference>
<dbReference type="CDD" id="cd00130">
    <property type="entry name" value="PAS"/>
    <property type="match status" value="3"/>
</dbReference>
<dbReference type="SMART" id="SM00267">
    <property type="entry name" value="GGDEF"/>
    <property type="match status" value="1"/>
</dbReference>
<dbReference type="InterPro" id="IPR035919">
    <property type="entry name" value="EAL_sf"/>
</dbReference>
<dbReference type="InterPro" id="IPR001610">
    <property type="entry name" value="PAC"/>
</dbReference>
<feature type="domain" description="PAS" evidence="2">
    <location>
        <begin position="259"/>
        <end position="308"/>
    </location>
</feature>
<dbReference type="Pfam" id="PF13426">
    <property type="entry name" value="PAS_9"/>
    <property type="match status" value="2"/>
</dbReference>
<comment type="cofactor">
    <cofactor evidence="1">
        <name>Mg(2+)</name>
        <dbReference type="ChEBI" id="CHEBI:18420"/>
    </cofactor>
</comment>
<dbReference type="PROSITE" id="PS50883">
    <property type="entry name" value="EAL"/>
    <property type="match status" value="1"/>
</dbReference>
<dbReference type="STRING" id="1420851.AU255_10175"/>
<dbReference type="SUPFAM" id="SSF141868">
    <property type="entry name" value="EAL domain-like"/>
    <property type="match status" value="1"/>
</dbReference>
<dbReference type="InterPro" id="IPR035965">
    <property type="entry name" value="PAS-like_dom_sf"/>
</dbReference>
<feature type="domain" description="PAS" evidence="2">
    <location>
        <begin position="136"/>
        <end position="208"/>
    </location>
</feature>
<dbReference type="InterPro" id="IPR000014">
    <property type="entry name" value="PAS"/>
</dbReference>
<dbReference type="SUPFAM" id="SSF55073">
    <property type="entry name" value="Nucleotide cyclase"/>
    <property type="match status" value="1"/>
</dbReference>
<evidence type="ECO:0008006" key="8">
    <source>
        <dbReference type="Google" id="ProtNLM"/>
    </source>
</evidence>
<dbReference type="Gene3D" id="3.30.70.270">
    <property type="match status" value="1"/>
</dbReference>
<dbReference type="InterPro" id="IPR001633">
    <property type="entry name" value="EAL_dom"/>
</dbReference>
<dbReference type="PROSITE" id="PS50887">
    <property type="entry name" value="GGDEF"/>
    <property type="match status" value="1"/>
</dbReference>
<dbReference type="CDD" id="cd01949">
    <property type="entry name" value="GGDEF"/>
    <property type="match status" value="1"/>
</dbReference>
<evidence type="ECO:0000259" key="3">
    <source>
        <dbReference type="PROSITE" id="PS50113"/>
    </source>
</evidence>
<dbReference type="PANTHER" id="PTHR44757">
    <property type="entry name" value="DIGUANYLATE CYCLASE DGCP"/>
    <property type="match status" value="1"/>
</dbReference>
<dbReference type="RefSeq" id="WP_080522783.1">
    <property type="nucleotide sequence ID" value="NZ_LPUF01000001.1"/>
</dbReference>
<dbReference type="NCBIfam" id="TIGR00229">
    <property type="entry name" value="sensory_box"/>
    <property type="match status" value="3"/>
</dbReference>
<evidence type="ECO:0000256" key="1">
    <source>
        <dbReference type="ARBA" id="ARBA00001946"/>
    </source>
</evidence>
<dbReference type="Gene3D" id="3.20.20.450">
    <property type="entry name" value="EAL domain"/>
    <property type="match status" value="1"/>
</dbReference>
<dbReference type="AlphaFoldDB" id="A0A1V8M9I6"/>
<evidence type="ECO:0000313" key="7">
    <source>
        <dbReference type="Proteomes" id="UP000191980"/>
    </source>
</evidence>
<feature type="domain" description="PAC" evidence="3">
    <location>
        <begin position="333"/>
        <end position="387"/>
    </location>
</feature>
<dbReference type="PROSITE" id="PS50113">
    <property type="entry name" value="PAC"/>
    <property type="match status" value="2"/>
</dbReference>
<dbReference type="Pfam" id="PF00563">
    <property type="entry name" value="EAL"/>
    <property type="match status" value="1"/>
</dbReference>
<dbReference type="PROSITE" id="PS50112">
    <property type="entry name" value="PAS"/>
    <property type="match status" value="3"/>
</dbReference>
<dbReference type="InterPro" id="IPR052155">
    <property type="entry name" value="Biofilm_reg_signaling"/>
</dbReference>
<dbReference type="SUPFAM" id="SSF55785">
    <property type="entry name" value="PYP-like sensor domain (PAS domain)"/>
    <property type="match status" value="3"/>
</dbReference>
<evidence type="ECO:0000313" key="6">
    <source>
        <dbReference type="EMBL" id="OQK18178.1"/>
    </source>
</evidence>
<evidence type="ECO:0000259" key="4">
    <source>
        <dbReference type="PROSITE" id="PS50883"/>
    </source>
</evidence>